<keyword evidence="5 7" id="KW-1133">Transmembrane helix</keyword>
<keyword evidence="6 7" id="KW-0472">Membrane</keyword>
<evidence type="ECO:0000256" key="6">
    <source>
        <dbReference type="ARBA" id="ARBA00023136"/>
    </source>
</evidence>
<dbReference type="Pfam" id="PF01235">
    <property type="entry name" value="Na_Ala_symp"/>
    <property type="match status" value="1"/>
</dbReference>
<dbReference type="EMBL" id="JAVKPK010000059">
    <property type="protein sequence ID" value="MDR7666626.1"/>
    <property type="molecule type" value="Genomic_DNA"/>
</dbReference>
<sequence>MNQASRGPIAAAATKVKEPARQGLISTTGTFLDTIFICFMTGTVLVMTDSWTGDLEGACMTSYSFSTALAEAGNYIVTVGLIFFAFTTILRNSMEMLYGIPGRGKRNPYRISLHPDCCVRRLPGPGCNLDICRYA</sequence>
<comment type="subcellular location">
    <subcellularLocation>
        <location evidence="1">Cell membrane</location>
        <topology evidence="1">Multi-pass membrane protein</topology>
    </subcellularLocation>
</comment>
<keyword evidence="3" id="KW-1003">Cell membrane</keyword>
<evidence type="ECO:0000313" key="9">
    <source>
        <dbReference type="Proteomes" id="UP001246244"/>
    </source>
</evidence>
<reference evidence="9" key="1">
    <citation type="submission" date="2023-07" db="EMBL/GenBank/DDBJ databases">
        <title>Whole-genome sequencing of a new Methanosarcina sp. Z-7115.</title>
        <authorList>
            <person name="Zhilina T.N."/>
            <person name="Merkel A.Y."/>
        </authorList>
    </citation>
    <scope>NUCLEOTIDE SEQUENCE [LARGE SCALE GENOMIC DNA]</scope>
    <source>
        <strain evidence="9">Z-7115</strain>
    </source>
</reference>
<feature type="transmembrane region" description="Helical" evidence="7">
    <location>
        <begin position="72"/>
        <end position="90"/>
    </location>
</feature>
<dbReference type="PANTHER" id="PTHR30330">
    <property type="entry name" value="AGSS FAMILY TRANSPORTER, SODIUM-ALANINE"/>
    <property type="match status" value="1"/>
</dbReference>
<evidence type="ECO:0000256" key="7">
    <source>
        <dbReference type="SAM" id="Phobius"/>
    </source>
</evidence>
<dbReference type="RefSeq" id="WP_310576653.1">
    <property type="nucleotide sequence ID" value="NZ_JAVKPK010000059.1"/>
</dbReference>
<proteinExistence type="predicted"/>
<keyword evidence="2" id="KW-0813">Transport</keyword>
<evidence type="ECO:0000256" key="4">
    <source>
        <dbReference type="ARBA" id="ARBA00022692"/>
    </source>
</evidence>
<name>A0ABU2D3W2_9EURY</name>
<evidence type="ECO:0000313" key="8">
    <source>
        <dbReference type="EMBL" id="MDR7666626.1"/>
    </source>
</evidence>
<accession>A0ABU2D3W2</accession>
<gene>
    <name evidence="8" type="ORF">RG963_12735</name>
</gene>
<evidence type="ECO:0000256" key="3">
    <source>
        <dbReference type="ARBA" id="ARBA00022475"/>
    </source>
</evidence>
<comment type="caution">
    <text evidence="8">The sequence shown here is derived from an EMBL/GenBank/DDBJ whole genome shotgun (WGS) entry which is preliminary data.</text>
</comment>
<feature type="transmembrane region" description="Helical" evidence="7">
    <location>
        <begin position="31"/>
        <end position="52"/>
    </location>
</feature>
<dbReference type="InterPro" id="IPR001463">
    <property type="entry name" value="Na/Ala_symport"/>
</dbReference>
<evidence type="ECO:0000256" key="5">
    <source>
        <dbReference type="ARBA" id="ARBA00022989"/>
    </source>
</evidence>
<keyword evidence="4 7" id="KW-0812">Transmembrane</keyword>
<protein>
    <submittedName>
        <fullName evidence="8">Alanine:cation symporter family protein</fullName>
    </submittedName>
</protein>
<dbReference type="PANTHER" id="PTHR30330:SF3">
    <property type="entry name" value="TRANSCRIPTIONAL REGULATOR, LRP FAMILY"/>
    <property type="match status" value="1"/>
</dbReference>
<keyword evidence="9" id="KW-1185">Reference proteome</keyword>
<organism evidence="8 9">
    <name type="scientific">Methanosarcina baikalica</name>
    <dbReference type="NCBI Taxonomy" id="3073890"/>
    <lineage>
        <taxon>Archaea</taxon>
        <taxon>Methanobacteriati</taxon>
        <taxon>Methanobacteriota</taxon>
        <taxon>Stenosarchaea group</taxon>
        <taxon>Methanomicrobia</taxon>
        <taxon>Methanosarcinales</taxon>
        <taxon>Methanosarcinaceae</taxon>
        <taxon>Methanosarcina</taxon>
    </lineage>
</organism>
<evidence type="ECO:0000256" key="1">
    <source>
        <dbReference type="ARBA" id="ARBA00004651"/>
    </source>
</evidence>
<dbReference type="Proteomes" id="UP001246244">
    <property type="component" value="Unassembled WGS sequence"/>
</dbReference>
<dbReference type="PRINTS" id="PR00175">
    <property type="entry name" value="NAALASMPORT"/>
</dbReference>
<evidence type="ECO:0000256" key="2">
    <source>
        <dbReference type="ARBA" id="ARBA00022448"/>
    </source>
</evidence>